<dbReference type="EMBL" id="CADEBD010000494">
    <property type="protein sequence ID" value="CAB3256676.1"/>
    <property type="molecule type" value="Genomic_DNA"/>
</dbReference>
<keyword evidence="6" id="KW-0862">Zinc</keyword>
<feature type="domain" description="LITAF" evidence="8">
    <location>
        <begin position="46"/>
        <end position="132"/>
    </location>
</feature>
<keyword evidence="7" id="KW-0472">Membrane</keyword>
<evidence type="ECO:0000256" key="1">
    <source>
        <dbReference type="ARBA" id="ARBA00004414"/>
    </source>
</evidence>
<comment type="similarity">
    <text evidence="4">Belongs to the CDIP1/LITAF family.</text>
</comment>
<comment type="subcellular location">
    <subcellularLocation>
        <location evidence="2">Endosome membrane</location>
        <topology evidence="2">Peripheral membrane protein</topology>
    </subcellularLocation>
    <subcellularLocation>
        <location evidence="1">Late endosome membrane</location>
    </subcellularLocation>
    <subcellularLocation>
        <location evidence="3">Lysosome membrane</location>
        <topology evidence="3">Peripheral membrane protein</topology>
        <orientation evidence="3">Cytoplasmic side</orientation>
    </subcellularLocation>
</comment>
<dbReference type="PANTHER" id="PTHR23292:SF14">
    <property type="entry name" value="FI16615P1-RELATED"/>
    <property type="match status" value="1"/>
</dbReference>
<dbReference type="Proteomes" id="UP000494256">
    <property type="component" value="Unassembled WGS sequence"/>
</dbReference>
<evidence type="ECO:0000256" key="5">
    <source>
        <dbReference type="ARBA" id="ARBA00022723"/>
    </source>
</evidence>
<dbReference type="GO" id="GO:0008270">
    <property type="term" value="F:zinc ion binding"/>
    <property type="evidence" value="ECO:0007669"/>
    <property type="project" value="TreeGrafter"/>
</dbReference>
<dbReference type="InterPro" id="IPR006629">
    <property type="entry name" value="LITAF"/>
</dbReference>
<evidence type="ECO:0000256" key="4">
    <source>
        <dbReference type="ARBA" id="ARBA00005975"/>
    </source>
</evidence>
<dbReference type="Pfam" id="PF10601">
    <property type="entry name" value="zf-LITAF-like"/>
    <property type="match status" value="1"/>
</dbReference>
<dbReference type="PANTHER" id="PTHR23292">
    <property type="entry name" value="LIPOPOLYSACCHARIDE-INDUCED TUMOR NECROSIS FACTOR-ALPHA FACTOR"/>
    <property type="match status" value="1"/>
</dbReference>
<proteinExistence type="inferred from homology"/>
<dbReference type="InterPro" id="IPR037519">
    <property type="entry name" value="LITAF_fam"/>
</dbReference>
<dbReference type="OrthoDB" id="421448at2759"/>
<keyword evidence="5" id="KW-0479">Metal-binding</keyword>
<sequence length="132" mass="14114">MNPNSEKHFTADPPPYSDNSTGIPLQTNVATPGAATVVVGSPVVHTTTGVVVPVVVGNRMGPKPASQTCPSCRAQIVTRVEHKTTTKTHLFATLLCFLACWCCVCIPYCTDSCKNADHYCPNCDAYIGSYNH</sequence>
<comment type="caution">
    <text evidence="9">The sequence shown here is derived from an EMBL/GenBank/DDBJ whole genome shotgun (WGS) entry which is preliminary data.</text>
</comment>
<reference evidence="9 10" key="1">
    <citation type="submission" date="2020-04" db="EMBL/GenBank/DDBJ databases">
        <authorList>
            <person name="Wallbank WR R."/>
            <person name="Pardo Diaz C."/>
            <person name="Kozak K."/>
            <person name="Martin S."/>
            <person name="Jiggins C."/>
            <person name="Moest M."/>
            <person name="Warren A I."/>
            <person name="Byers J.R.P. K."/>
            <person name="Montejo-Kovacevich G."/>
            <person name="Yen C E."/>
        </authorList>
    </citation>
    <scope>NUCLEOTIDE SEQUENCE [LARGE SCALE GENOMIC DNA]</scope>
</reference>
<evidence type="ECO:0000256" key="2">
    <source>
        <dbReference type="ARBA" id="ARBA00004481"/>
    </source>
</evidence>
<accession>A0A8S1B2H6</accession>
<dbReference type="PROSITE" id="PS51837">
    <property type="entry name" value="LITAF"/>
    <property type="match status" value="1"/>
</dbReference>
<evidence type="ECO:0000256" key="3">
    <source>
        <dbReference type="ARBA" id="ARBA00004630"/>
    </source>
</evidence>
<dbReference type="GO" id="GO:0005765">
    <property type="term" value="C:lysosomal membrane"/>
    <property type="evidence" value="ECO:0007669"/>
    <property type="project" value="UniProtKB-SubCell"/>
</dbReference>
<dbReference type="SMART" id="SM00714">
    <property type="entry name" value="LITAF"/>
    <property type="match status" value="1"/>
</dbReference>
<evidence type="ECO:0000256" key="7">
    <source>
        <dbReference type="ARBA" id="ARBA00023136"/>
    </source>
</evidence>
<evidence type="ECO:0000256" key="6">
    <source>
        <dbReference type="ARBA" id="ARBA00022833"/>
    </source>
</evidence>
<evidence type="ECO:0000259" key="8">
    <source>
        <dbReference type="PROSITE" id="PS51837"/>
    </source>
</evidence>
<organism evidence="9 10">
    <name type="scientific">Arctia plantaginis</name>
    <name type="common">Wood tiger moth</name>
    <name type="synonym">Phalaena plantaginis</name>
    <dbReference type="NCBI Taxonomy" id="874455"/>
    <lineage>
        <taxon>Eukaryota</taxon>
        <taxon>Metazoa</taxon>
        <taxon>Ecdysozoa</taxon>
        <taxon>Arthropoda</taxon>
        <taxon>Hexapoda</taxon>
        <taxon>Insecta</taxon>
        <taxon>Pterygota</taxon>
        <taxon>Neoptera</taxon>
        <taxon>Endopterygota</taxon>
        <taxon>Lepidoptera</taxon>
        <taxon>Glossata</taxon>
        <taxon>Ditrysia</taxon>
        <taxon>Noctuoidea</taxon>
        <taxon>Erebidae</taxon>
        <taxon>Arctiinae</taxon>
        <taxon>Arctia</taxon>
    </lineage>
</organism>
<evidence type="ECO:0000313" key="9">
    <source>
        <dbReference type="EMBL" id="CAB3256676.1"/>
    </source>
</evidence>
<name>A0A8S1B2H6_ARCPL</name>
<evidence type="ECO:0000313" key="10">
    <source>
        <dbReference type="Proteomes" id="UP000494256"/>
    </source>
</evidence>
<protein>
    <recommendedName>
        <fullName evidence="8">LITAF domain-containing protein</fullName>
    </recommendedName>
</protein>
<gene>
    <name evidence="9" type="ORF">APLA_LOCUS15697</name>
</gene>
<dbReference type="AlphaFoldDB" id="A0A8S1B2H6"/>
<dbReference type="GO" id="GO:0031902">
    <property type="term" value="C:late endosome membrane"/>
    <property type="evidence" value="ECO:0007669"/>
    <property type="project" value="UniProtKB-SubCell"/>
</dbReference>